<feature type="compositionally biased region" description="Polar residues" evidence="1">
    <location>
        <begin position="50"/>
        <end position="61"/>
    </location>
</feature>
<gene>
    <name evidence="2" type="ORF">A4X13_0g7236</name>
</gene>
<protein>
    <submittedName>
        <fullName evidence="2">Uncharacterized protein</fullName>
    </submittedName>
</protein>
<comment type="caution">
    <text evidence="2">The sequence shown here is derived from an EMBL/GenBank/DDBJ whole genome shotgun (WGS) entry which is preliminary data.</text>
</comment>
<feature type="compositionally biased region" description="Low complexity" evidence="1">
    <location>
        <begin position="238"/>
        <end position="251"/>
    </location>
</feature>
<feature type="compositionally biased region" description="Low complexity" evidence="1">
    <location>
        <begin position="181"/>
        <end position="204"/>
    </location>
</feature>
<evidence type="ECO:0000313" key="2">
    <source>
        <dbReference type="EMBL" id="KAE8241844.1"/>
    </source>
</evidence>
<name>A0A177T7E2_9BASI</name>
<feature type="compositionally biased region" description="Low complexity" evidence="1">
    <location>
        <begin position="62"/>
        <end position="73"/>
    </location>
</feature>
<feature type="region of interest" description="Disordered" evidence="1">
    <location>
        <begin position="50"/>
        <end position="112"/>
    </location>
</feature>
<accession>A0A177T7E2</accession>
<reference evidence="2" key="2">
    <citation type="journal article" date="2019" name="IMA Fungus">
        <title>Genome sequencing and comparison of five Tilletia species to identify candidate genes for the detection of regulated species infecting wheat.</title>
        <authorList>
            <person name="Nguyen H.D.T."/>
            <person name="Sultana T."/>
            <person name="Kesanakurti P."/>
            <person name="Hambleton S."/>
        </authorList>
    </citation>
    <scope>NUCLEOTIDE SEQUENCE</scope>
    <source>
        <strain evidence="2">DAOMC 236416</strain>
    </source>
</reference>
<dbReference type="EMBL" id="LWDF02000845">
    <property type="protein sequence ID" value="KAE8241844.1"/>
    <property type="molecule type" value="Genomic_DNA"/>
</dbReference>
<feature type="region of interest" description="Disordered" evidence="1">
    <location>
        <begin position="228"/>
        <end position="261"/>
    </location>
</feature>
<sequence length="545" mass="56343">MAVDAASPSAALDDSFSKVGASFDSLTTLINEQTRQMLALLEQVQAQARTSPARPSTLPTISLSTASPSFSHPSSPPPQSAKTTSPASAVQSGSPPSLSTSTSPQAPCSSTTALACDHQPTWQQLLAHDIQTRRSGPSDVLLNLASSSQLSSVVSSPPQSPSPSPLASSCLPPSPADFILPPTSIPSITAPSSSASPSQPPTAIHSLSPTGTPYADILNTLRSRYSASDGTEPALFPSESAASTTSVSTCTRMNSSGDATQQQIMIKEECGPMMAVRVDGSSMDQATPCPCASSRTDSGCTSAKITRRSSVSDASSSPLCSTALVGFKRATSTASTDLALSRVEHAWLMLRKDSLQRASNVGAASAAHGPCGLDQASSPARFGNSIPPCLNSAEVALRRVGTALRHSITSRWCCSISEYTASPHISAASPLETTHSTTRALPVAAAPTLISSPPARPLPTFSTLPGSTSTKDGGCCGLPSADCSGSERSRRCIHHAVPPPRCLSDHSGLVRMLTITLEHLSAALPSRLFRSPSLQQRSPRQTCHP</sequence>
<feature type="compositionally biased region" description="Polar residues" evidence="1">
    <location>
        <begin position="252"/>
        <end position="261"/>
    </location>
</feature>
<reference evidence="2" key="1">
    <citation type="submission" date="2016-04" db="EMBL/GenBank/DDBJ databases">
        <authorList>
            <person name="Nguyen H.D."/>
            <person name="Samba Siva P."/>
            <person name="Cullis J."/>
            <person name="Levesque C.A."/>
            <person name="Hambleton S."/>
        </authorList>
    </citation>
    <scope>NUCLEOTIDE SEQUENCE</scope>
    <source>
        <strain evidence="2">DAOMC 236416</strain>
    </source>
</reference>
<feature type="compositionally biased region" description="Low complexity" evidence="1">
    <location>
        <begin position="92"/>
        <end position="104"/>
    </location>
</feature>
<dbReference type="Proteomes" id="UP000077521">
    <property type="component" value="Unassembled WGS sequence"/>
</dbReference>
<dbReference type="AlphaFoldDB" id="A0A177T7E2"/>
<keyword evidence="3" id="KW-1185">Reference proteome</keyword>
<evidence type="ECO:0000313" key="3">
    <source>
        <dbReference type="Proteomes" id="UP000077521"/>
    </source>
</evidence>
<evidence type="ECO:0000256" key="1">
    <source>
        <dbReference type="SAM" id="MobiDB-lite"/>
    </source>
</evidence>
<organism evidence="2 3">
    <name type="scientific">Tilletia indica</name>
    <dbReference type="NCBI Taxonomy" id="43049"/>
    <lineage>
        <taxon>Eukaryota</taxon>
        <taxon>Fungi</taxon>
        <taxon>Dikarya</taxon>
        <taxon>Basidiomycota</taxon>
        <taxon>Ustilaginomycotina</taxon>
        <taxon>Exobasidiomycetes</taxon>
        <taxon>Tilletiales</taxon>
        <taxon>Tilletiaceae</taxon>
        <taxon>Tilletia</taxon>
    </lineage>
</organism>
<proteinExistence type="predicted"/>
<feature type="compositionally biased region" description="Polar residues" evidence="1">
    <location>
        <begin position="81"/>
        <end position="91"/>
    </location>
</feature>
<feature type="region of interest" description="Disordered" evidence="1">
    <location>
        <begin position="151"/>
        <end position="211"/>
    </location>
</feature>